<dbReference type="EMBL" id="LR899624">
    <property type="protein sequence ID" value="CAD7241186.1"/>
    <property type="molecule type" value="Genomic_DNA"/>
</dbReference>
<gene>
    <name evidence="1" type="ORF">DSTB1V02_LOCUS1186</name>
</gene>
<dbReference type="AlphaFoldDB" id="A0A7R8X5P5"/>
<name>A0A7R8X5P5_9CRUS</name>
<reference evidence="1" key="1">
    <citation type="submission" date="2020-11" db="EMBL/GenBank/DDBJ databases">
        <authorList>
            <person name="Tran Van P."/>
        </authorList>
    </citation>
    <scope>NUCLEOTIDE SEQUENCE</scope>
</reference>
<proteinExistence type="predicted"/>
<dbReference type="EMBL" id="CAJPEV010000107">
    <property type="protein sequence ID" value="CAG0880675.1"/>
    <property type="molecule type" value="Genomic_DNA"/>
</dbReference>
<organism evidence="1">
    <name type="scientific">Darwinula stevensoni</name>
    <dbReference type="NCBI Taxonomy" id="69355"/>
    <lineage>
        <taxon>Eukaryota</taxon>
        <taxon>Metazoa</taxon>
        <taxon>Ecdysozoa</taxon>
        <taxon>Arthropoda</taxon>
        <taxon>Crustacea</taxon>
        <taxon>Oligostraca</taxon>
        <taxon>Ostracoda</taxon>
        <taxon>Podocopa</taxon>
        <taxon>Podocopida</taxon>
        <taxon>Darwinulocopina</taxon>
        <taxon>Darwinuloidea</taxon>
        <taxon>Darwinulidae</taxon>
        <taxon>Darwinula</taxon>
    </lineage>
</organism>
<sequence>MKPKRAGNPSPKGRNVYVSNTNMHRWQEIRKASGYHAEPEFIAWLLDQAEASLGSVSSLFVPNPL</sequence>
<evidence type="ECO:0000313" key="2">
    <source>
        <dbReference type="Proteomes" id="UP000677054"/>
    </source>
</evidence>
<protein>
    <submittedName>
        <fullName evidence="1">Uncharacterized protein</fullName>
    </submittedName>
</protein>
<dbReference type="Proteomes" id="UP000677054">
    <property type="component" value="Unassembled WGS sequence"/>
</dbReference>
<accession>A0A7R8X5P5</accession>
<keyword evidence="2" id="KW-1185">Reference proteome</keyword>
<evidence type="ECO:0000313" key="1">
    <source>
        <dbReference type="EMBL" id="CAD7241186.1"/>
    </source>
</evidence>